<proteinExistence type="predicted"/>
<gene>
    <name evidence="2" type="ORF">KHB02_12995</name>
</gene>
<protein>
    <submittedName>
        <fullName evidence="2">Uncharacterized protein</fullName>
    </submittedName>
</protein>
<feature type="region of interest" description="Disordered" evidence="1">
    <location>
        <begin position="1"/>
        <end position="24"/>
    </location>
</feature>
<organism evidence="2">
    <name type="scientific">Neobacillus citreus</name>
    <dbReference type="NCBI Taxonomy" id="2833578"/>
    <lineage>
        <taxon>Bacteria</taxon>
        <taxon>Bacillati</taxon>
        <taxon>Bacillota</taxon>
        <taxon>Bacilli</taxon>
        <taxon>Bacillales</taxon>
        <taxon>Bacillaceae</taxon>
        <taxon>Neobacillus</taxon>
    </lineage>
</organism>
<accession>A0A942SXV8</accession>
<evidence type="ECO:0000313" key="2">
    <source>
        <dbReference type="EMBL" id="MBS4182307.1"/>
    </source>
</evidence>
<reference evidence="2" key="1">
    <citation type="submission" date="2021-05" db="EMBL/GenBank/DDBJ databases">
        <title>Novel Bacillus species.</title>
        <authorList>
            <person name="Liu G."/>
        </authorList>
    </citation>
    <scope>NUCLEOTIDE SEQUENCE</scope>
    <source>
        <strain evidence="2">FJAT-50051</strain>
    </source>
</reference>
<sequence>MTPAAVAGDGGSGTVDPHGEHPVRRVAGYDRIGTPALVHTAQAVAAEALRVPFREARARVADDGHGGLSVEVTAPLTVPVLGSGDVPGEPVVATTHRARAAIAERLRSITGRQVARVSVTFASSVVDRPRRVR</sequence>
<name>A0A942SXV8_9BACI</name>
<dbReference type="EMBL" id="JAGYPE010000002">
    <property type="protein sequence ID" value="MBS4182307.1"/>
    <property type="molecule type" value="Genomic_DNA"/>
</dbReference>
<evidence type="ECO:0000256" key="1">
    <source>
        <dbReference type="SAM" id="MobiDB-lite"/>
    </source>
</evidence>
<dbReference type="AlphaFoldDB" id="A0A942SXV8"/>
<comment type="caution">
    <text evidence="2">The sequence shown here is derived from an EMBL/GenBank/DDBJ whole genome shotgun (WGS) entry which is preliminary data.</text>
</comment>